<dbReference type="InterPro" id="IPR022764">
    <property type="entry name" value="Peptidase_S54_rhomboid_dom"/>
</dbReference>
<dbReference type="GO" id="GO:0006508">
    <property type="term" value="P:proteolysis"/>
    <property type="evidence" value="ECO:0007669"/>
    <property type="project" value="UniProtKB-KW"/>
</dbReference>
<dbReference type="EMBL" id="QLLL01000010">
    <property type="protein sequence ID" value="RAI99457.1"/>
    <property type="molecule type" value="Genomic_DNA"/>
</dbReference>
<feature type="transmembrane region" description="Helical" evidence="7">
    <location>
        <begin position="110"/>
        <end position="128"/>
    </location>
</feature>
<evidence type="ECO:0000256" key="6">
    <source>
        <dbReference type="ARBA" id="ARBA00023136"/>
    </source>
</evidence>
<evidence type="ECO:0000256" key="2">
    <source>
        <dbReference type="ARBA" id="ARBA00009045"/>
    </source>
</evidence>
<feature type="domain" description="DUF6576" evidence="9">
    <location>
        <begin position="268"/>
        <end position="299"/>
    </location>
</feature>
<accession>A0A327Q6M7</accession>
<evidence type="ECO:0000256" key="5">
    <source>
        <dbReference type="ARBA" id="ARBA00022989"/>
    </source>
</evidence>
<dbReference type="AlphaFoldDB" id="A0A327Q6M7"/>
<evidence type="ECO:0000313" key="11">
    <source>
        <dbReference type="Proteomes" id="UP000249547"/>
    </source>
</evidence>
<dbReference type="Gene3D" id="1.20.1540.10">
    <property type="entry name" value="Rhomboid-like"/>
    <property type="match status" value="1"/>
</dbReference>
<dbReference type="InterPro" id="IPR050925">
    <property type="entry name" value="Rhomboid_protease_S54"/>
</dbReference>
<protein>
    <submittedName>
        <fullName evidence="10">Membrane associated rhomboid family serine protease</fullName>
    </submittedName>
</protein>
<evidence type="ECO:0000259" key="9">
    <source>
        <dbReference type="Pfam" id="PF20216"/>
    </source>
</evidence>
<evidence type="ECO:0000313" key="10">
    <source>
        <dbReference type="EMBL" id="RAI99457.1"/>
    </source>
</evidence>
<dbReference type="OrthoDB" id="680602at2"/>
<evidence type="ECO:0000256" key="7">
    <source>
        <dbReference type="SAM" id="Phobius"/>
    </source>
</evidence>
<evidence type="ECO:0000256" key="4">
    <source>
        <dbReference type="ARBA" id="ARBA00022801"/>
    </source>
</evidence>
<dbReference type="Pfam" id="PF01694">
    <property type="entry name" value="Rhomboid"/>
    <property type="match status" value="1"/>
</dbReference>
<evidence type="ECO:0000256" key="1">
    <source>
        <dbReference type="ARBA" id="ARBA00004141"/>
    </source>
</evidence>
<feature type="domain" description="Peptidase S54 rhomboid" evidence="8">
    <location>
        <begin position="70"/>
        <end position="216"/>
    </location>
</feature>
<keyword evidence="10" id="KW-0645">Protease</keyword>
<gene>
    <name evidence="10" type="ORF">LX64_04591</name>
</gene>
<dbReference type="PANTHER" id="PTHR43731:SF14">
    <property type="entry name" value="PRESENILIN-ASSOCIATED RHOMBOID-LIKE PROTEIN, MITOCHONDRIAL"/>
    <property type="match status" value="1"/>
</dbReference>
<keyword evidence="4" id="KW-0378">Hydrolase</keyword>
<reference evidence="10 11" key="1">
    <citation type="submission" date="2018-06" db="EMBL/GenBank/DDBJ databases">
        <title>Genomic Encyclopedia of Archaeal and Bacterial Type Strains, Phase II (KMG-II): from individual species to whole genera.</title>
        <authorList>
            <person name="Goeker M."/>
        </authorList>
    </citation>
    <scope>NUCLEOTIDE SEQUENCE [LARGE SCALE GENOMIC DNA]</scope>
    <source>
        <strain evidence="10 11">DSM 23857</strain>
    </source>
</reference>
<feature type="transmembrane region" description="Helical" evidence="7">
    <location>
        <begin position="21"/>
        <end position="54"/>
    </location>
</feature>
<keyword evidence="3 7" id="KW-0812">Transmembrane</keyword>
<comment type="subcellular location">
    <subcellularLocation>
        <location evidence="1">Membrane</location>
        <topology evidence="1">Multi-pass membrane protein</topology>
    </subcellularLocation>
</comment>
<dbReference type="GO" id="GO:0004252">
    <property type="term" value="F:serine-type endopeptidase activity"/>
    <property type="evidence" value="ECO:0007669"/>
    <property type="project" value="InterPro"/>
</dbReference>
<dbReference type="SUPFAM" id="SSF144091">
    <property type="entry name" value="Rhomboid-like"/>
    <property type="match status" value="1"/>
</dbReference>
<keyword evidence="6 7" id="KW-0472">Membrane</keyword>
<dbReference type="InterPro" id="IPR035952">
    <property type="entry name" value="Rhomboid-like_sf"/>
</dbReference>
<evidence type="ECO:0000256" key="3">
    <source>
        <dbReference type="ARBA" id="ARBA00022692"/>
    </source>
</evidence>
<dbReference type="RefSeq" id="WP_111599976.1">
    <property type="nucleotide sequence ID" value="NZ_QLLL01000010.1"/>
</dbReference>
<keyword evidence="11" id="KW-1185">Reference proteome</keyword>
<feature type="transmembrane region" description="Helical" evidence="7">
    <location>
        <begin position="140"/>
        <end position="163"/>
    </location>
</feature>
<dbReference type="PANTHER" id="PTHR43731">
    <property type="entry name" value="RHOMBOID PROTEASE"/>
    <property type="match status" value="1"/>
</dbReference>
<dbReference type="GO" id="GO:0016020">
    <property type="term" value="C:membrane"/>
    <property type="evidence" value="ECO:0007669"/>
    <property type="project" value="UniProtKB-SubCell"/>
</dbReference>
<comment type="similarity">
    <text evidence="2">Belongs to the peptidase S54 family.</text>
</comment>
<dbReference type="Pfam" id="PF20216">
    <property type="entry name" value="DUF6576"/>
    <property type="match status" value="1"/>
</dbReference>
<keyword evidence="5 7" id="KW-1133">Transmembrane helix</keyword>
<feature type="transmembrane region" description="Helical" evidence="7">
    <location>
        <begin position="199"/>
        <end position="216"/>
    </location>
</feature>
<feature type="transmembrane region" description="Helical" evidence="7">
    <location>
        <begin position="74"/>
        <end position="98"/>
    </location>
</feature>
<proteinExistence type="inferred from homology"/>
<sequence>MNGTSFRSELSIWLKQGNMVNYLLAANVIVFLVLGVLYILVHLAPATATAYGLVFENMSLHSHLSVFIRKPWGLLSYMFVHQNLLHIFFNMLMFYWFGNLFRSELGNHRVLPLYLLAGIAGGFFYIMIYQILPGMAALDFQLIGASGAVLAFAVASAAVLPNLQFNLFIFGNVKLKWIATIMVVIDIAMFPFSGNKGGLAAHLGGAAFGLLYVASLRNGLDLAKPLIWLFAKIAPSPGVSITTKRKKSFTPKKSPLKVVKGKGEENIQGRLDQLLDKINEKGMNSLSSEEKKWLEKYSKD</sequence>
<dbReference type="InterPro" id="IPR046483">
    <property type="entry name" value="DUF6576"/>
</dbReference>
<name>A0A327Q6M7_9BACT</name>
<dbReference type="Proteomes" id="UP000249547">
    <property type="component" value="Unassembled WGS sequence"/>
</dbReference>
<comment type="caution">
    <text evidence="10">The sequence shown here is derived from an EMBL/GenBank/DDBJ whole genome shotgun (WGS) entry which is preliminary data.</text>
</comment>
<organism evidence="10 11">
    <name type="scientific">Chitinophaga skermanii</name>
    <dbReference type="NCBI Taxonomy" id="331697"/>
    <lineage>
        <taxon>Bacteria</taxon>
        <taxon>Pseudomonadati</taxon>
        <taxon>Bacteroidota</taxon>
        <taxon>Chitinophagia</taxon>
        <taxon>Chitinophagales</taxon>
        <taxon>Chitinophagaceae</taxon>
        <taxon>Chitinophaga</taxon>
    </lineage>
</organism>
<feature type="transmembrane region" description="Helical" evidence="7">
    <location>
        <begin position="175"/>
        <end position="193"/>
    </location>
</feature>
<evidence type="ECO:0000259" key="8">
    <source>
        <dbReference type="Pfam" id="PF01694"/>
    </source>
</evidence>